<dbReference type="PATRIC" id="fig|1202724.3.peg.2343"/>
<reference evidence="1 2" key="1">
    <citation type="submission" date="2015-08" db="EMBL/GenBank/DDBJ databases">
        <title>Whole genome sequence of Flavobacterium akiainvivens IK-1T, from decaying Wikstroemia oahuensis, an endemic Hawaiian shrub.</title>
        <authorList>
            <person name="Wan X."/>
            <person name="Hou S."/>
            <person name="Saito J."/>
            <person name="Donachie S."/>
        </authorList>
    </citation>
    <scope>NUCLEOTIDE SEQUENCE [LARGE SCALE GENOMIC DNA]</scope>
    <source>
        <strain evidence="1 2">IK-1</strain>
    </source>
</reference>
<evidence type="ECO:0000313" key="2">
    <source>
        <dbReference type="Proteomes" id="UP000037755"/>
    </source>
</evidence>
<gene>
    <name evidence="1" type="ORF">AM493_11285</name>
</gene>
<proteinExistence type="predicted"/>
<dbReference type="Proteomes" id="UP000037755">
    <property type="component" value="Unassembled WGS sequence"/>
</dbReference>
<dbReference type="STRING" id="1202724.AM493_11285"/>
<protein>
    <submittedName>
        <fullName evidence="1">Uncharacterized protein</fullName>
    </submittedName>
</protein>
<evidence type="ECO:0000313" key="1">
    <source>
        <dbReference type="EMBL" id="KOS06553.1"/>
    </source>
</evidence>
<keyword evidence="2" id="KW-1185">Reference proteome</keyword>
<comment type="caution">
    <text evidence="1">The sequence shown here is derived from an EMBL/GenBank/DDBJ whole genome shotgun (WGS) entry which is preliminary data.</text>
</comment>
<organism evidence="1 2">
    <name type="scientific">Flavobacterium akiainvivens</name>
    <dbReference type="NCBI Taxonomy" id="1202724"/>
    <lineage>
        <taxon>Bacteria</taxon>
        <taxon>Pseudomonadati</taxon>
        <taxon>Bacteroidota</taxon>
        <taxon>Flavobacteriia</taxon>
        <taxon>Flavobacteriales</taxon>
        <taxon>Flavobacteriaceae</taxon>
        <taxon>Flavobacterium</taxon>
    </lineage>
</organism>
<name>A0A0M8M9T1_9FLAO</name>
<dbReference type="AlphaFoldDB" id="A0A0M8M9T1"/>
<dbReference type="EMBL" id="LIYD01000005">
    <property type="protein sequence ID" value="KOS06553.1"/>
    <property type="molecule type" value="Genomic_DNA"/>
</dbReference>
<sequence>MAQQRQSLHGKVEVNEAALPGAFIINKQTGEEVKAGADGTFTLAAKTGDKLIVYSNTTTVREFYITADTFKTMPYIMAVEVKAEQLEEVVIERPVITNEAFGLPENQRRMTVAERRLHTADSGPVDILLNWINGKKKMLKRELATEQKEAVMEGLNGLVNEDEFATKYNIPAEMVQGFLFYAIDQPNIVDAVNQNNESLLDMLLIETAAKYRALQEQPTTPNTQPATPNNEP</sequence>
<accession>A0A0M8M9T1</accession>